<proteinExistence type="predicted"/>
<reference evidence="2 3" key="1">
    <citation type="journal article" date="2021" name="Elife">
        <title>Chloroplast acquisition without the gene transfer in kleptoplastic sea slugs, Plakobranchus ocellatus.</title>
        <authorList>
            <person name="Maeda T."/>
            <person name="Takahashi S."/>
            <person name="Yoshida T."/>
            <person name="Shimamura S."/>
            <person name="Takaki Y."/>
            <person name="Nagai Y."/>
            <person name="Toyoda A."/>
            <person name="Suzuki Y."/>
            <person name="Arimoto A."/>
            <person name="Ishii H."/>
            <person name="Satoh N."/>
            <person name="Nishiyama T."/>
            <person name="Hasebe M."/>
            <person name="Maruyama T."/>
            <person name="Minagawa J."/>
            <person name="Obokata J."/>
            <person name="Shigenobu S."/>
        </authorList>
    </citation>
    <scope>NUCLEOTIDE SEQUENCE [LARGE SCALE GENOMIC DNA]</scope>
</reference>
<comment type="caution">
    <text evidence="2">The sequence shown here is derived from an EMBL/GenBank/DDBJ whole genome shotgun (WGS) entry which is preliminary data.</text>
</comment>
<dbReference type="EMBL" id="BLXT01004526">
    <property type="protein sequence ID" value="GFO14123.1"/>
    <property type="molecule type" value="Genomic_DNA"/>
</dbReference>
<protein>
    <submittedName>
        <fullName evidence="2">Uncharacterized protein</fullName>
    </submittedName>
</protein>
<evidence type="ECO:0000313" key="3">
    <source>
        <dbReference type="Proteomes" id="UP000735302"/>
    </source>
</evidence>
<keyword evidence="3" id="KW-1185">Reference proteome</keyword>
<evidence type="ECO:0000313" key="2">
    <source>
        <dbReference type="EMBL" id="GFO14123.1"/>
    </source>
</evidence>
<accession>A0AAV4B3G9</accession>
<sequence length="129" mass="13815">MLTPCFASPAFMRSSLTHLIHNPVHNTLSQAFRPPSSQVAGGGARTRDRRIPADIRADSLATVPPTPPCDVTAKSLTQVPPTVNGHYITLPAQWMANLPHDLQGPCRVRAPPPAPWLGGNPKSLRSPCS</sequence>
<name>A0AAV4B3G9_9GAST</name>
<dbReference type="Proteomes" id="UP000735302">
    <property type="component" value="Unassembled WGS sequence"/>
</dbReference>
<feature type="compositionally biased region" description="Polar residues" evidence="1">
    <location>
        <begin position="29"/>
        <end position="39"/>
    </location>
</feature>
<feature type="region of interest" description="Disordered" evidence="1">
    <location>
        <begin position="29"/>
        <end position="48"/>
    </location>
</feature>
<evidence type="ECO:0000256" key="1">
    <source>
        <dbReference type="SAM" id="MobiDB-lite"/>
    </source>
</evidence>
<dbReference type="AlphaFoldDB" id="A0AAV4B3G9"/>
<gene>
    <name evidence="2" type="ORF">PoB_004062800</name>
</gene>
<organism evidence="2 3">
    <name type="scientific">Plakobranchus ocellatus</name>
    <dbReference type="NCBI Taxonomy" id="259542"/>
    <lineage>
        <taxon>Eukaryota</taxon>
        <taxon>Metazoa</taxon>
        <taxon>Spiralia</taxon>
        <taxon>Lophotrochozoa</taxon>
        <taxon>Mollusca</taxon>
        <taxon>Gastropoda</taxon>
        <taxon>Heterobranchia</taxon>
        <taxon>Euthyneura</taxon>
        <taxon>Panpulmonata</taxon>
        <taxon>Sacoglossa</taxon>
        <taxon>Placobranchoidea</taxon>
        <taxon>Plakobranchidae</taxon>
        <taxon>Plakobranchus</taxon>
    </lineage>
</organism>